<reference evidence="2" key="1">
    <citation type="thesis" date="2021" institute="BYU ScholarsArchive" country="Provo, UT, USA">
        <title>Applications of and Algorithms for Genome Assembly and Genomic Analyses with an Emphasis on Marine Teleosts.</title>
        <authorList>
            <person name="Pickett B.D."/>
        </authorList>
    </citation>
    <scope>NUCLEOTIDE SEQUENCE</scope>
    <source>
        <strain evidence="2">HI-2016</strain>
    </source>
</reference>
<keyword evidence="1" id="KW-0812">Transmembrane</keyword>
<feature type="transmembrane region" description="Helical" evidence="1">
    <location>
        <begin position="21"/>
        <end position="42"/>
    </location>
</feature>
<keyword evidence="1" id="KW-1133">Transmembrane helix</keyword>
<proteinExistence type="predicted"/>
<protein>
    <submittedName>
        <fullName evidence="2">Uncharacterized protein</fullName>
    </submittedName>
</protein>
<dbReference type="AlphaFoldDB" id="A0A8T2NVG5"/>
<evidence type="ECO:0000313" key="2">
    <source>
        <dbReference type="EMBL" id="KAG9343506.1"/>
    </source>
</evidence>
<dbReference type="EMBL" id="JAFBMS010000023">
    <property type="protein sequence ID" value="KAG9343506.1"/>
    <property type="molecule type" value="Genomic_DNA"/>
</dbReference>
<evidence type="ECO:0000313" key="3">
    <source>
        <dbReference type="Proteomes" id="UP000824540"/>
    </source>
</evidence>
<accession>A0A8T2NVG5</accession>
<name>A0A8T2NVG5_9TELE</name>
<comment type="caution">
    <text evidence="2">The sequence shown here is derived from an EMBL/GenBank/DDBJ whole genome shotgun (WGS) entry which is preliminary data.</text>
</comment>
<keyword evidence="3" id="KW-1185">Reference proteome</keyword>
<sequence>MVEFDSHSRRVTQYKLREARFALAAALPSLFLDAMVCLSARAPVGDGERNNMAPGIAPASAGPVLV</sequence>
<keyword evidence="1" id="KW-0472">Membrane</keyword>
<evidence type="ECO:0000256" key="1">
    <source>
        <dbReference type="SAM" id="Phobius"/>
    </source>
</evidence>
<gene>
    <name evidence="2" type="ORF">JZ751_013672</name>
</gene>
<organism evidence="2 3">
    <name type="scientific">Albula glossodonta</name>
    <name type="common">roundjaw bonefish</name>
    <dbReference type="NCBI Taxonomy" id="121402"/>
    <lineage>
        <taxon>Eukaryota</taxon>
        <taxon>Metazoa</taxon>
        <taxon>Chordata</taxon>
        <taxon>Craniata</taxon>
        <taxon>Vertebrata</taxon>
        <taxon>Euteleostomi</taxon>
        <taxon>Actinopterygii</taxon>
        <taxon>Neopterygii</taxon>
        <taxon>Teleostei</taxon>
        <taxon>Albuliformes</taxon>
        <taxon>Albulidae</taxon>
        <taxon>Albula</taxon>
    </lineage>
</organism>
<dbReference type="Proteomes" id="UP000824540">
    <property type="component" value="Unassembled WGS sequence"/>
</dbReference>